<comment type="caution">
    <text evidence="3">The sequence shown here is derived from an EMBL/GenBank/DDBJ whole genome shotgun (WGS) entry which is preliminary data.</text>
</comment>
<feature type="compositionally biased region" description="Acidic residues" evidence="1">
    <location>
        <begin position="320"/>
        <end position="334"/>
    </location>
</feature>
<sequence length="418" mass="45388">MNTRRQPRNVGRSVQRLAATCALTAFIGGASMLTADHAAATDQDDHSEQSATVFWKELDRIEDTNENGTLGDPGDTSYWNFYGGGTVADPTQELTIEDPMIFGDEDFSIDSKTIQPDPQTVEDLDAVRKVLQGEALKELGNIPPLPKESDYETTDEMGATVFDEESFNDGIQAHHSAQEDHFAFVANAANTSDVFQDSGFRWAMVPQGFTDQIDPDALGEVQLPEYVARMQFEHVITQGDVTEDDDGICTVGSTATSNYSLVKSDTPMTPLLSEASEAQAGSLATTQDLVSVRTVADVECAPDEEEPEPEATSDPTPEPEQTEVEEAPVETEELETQKAVTPPPVDETPTVEPTEEETQHNPFDDPDRVEPINISSGNASTPTPMWPLWTGVTMISVAGIGISAYAISRLRVRASLNE</sequence>
<gene>
    <name evidence="3" type="ORF">GCM10009720_09330</name>
</gene>
<feature type="transmembrane region" description="Helical" evidence="2">
    <location>
        <begin position="386"/>
        <end position="407"/>
    </location>
</feature>
<protein>
    <submittedName>
        <fullName evidence="3">Uncharacterized protein</fullName>
    </submittedName>
</protein>
<feature type="compositionally biased region" description="Basic and acidic residues" evidence="1">
    <location>
        <begin position="357"/>
        <end position="369"/>
    </location>
</feature>
<dbReference type="EMBL" id="BAAAMN010000014">
    <property type="protein sequence ID" value="GAA2031206.1"/>
    <property type="molecule type" value="Genomic_DNA"/>
</dbReference>
<keyword evidence="2" id="KW-0472">Membrane</keyword>
<evidence type="ECO:0000313" key="3">
    <source>
        <dbReference type="EMBL" id="GAA2031206.1"/>
    </source>
</evidence>
<keyword evidence="4" id="KW-1185">Reference proteome</keyword>
<organism evidence="3 4">
    <name type="scientific">Yaniella flava</name>
    <dbReference type="NCBI Taxonomy" id="287930"/>
    <lineage>
        <taxon>Bacteria</taxon>
        <taxon>Bacillati</taxon>
        <taxon>Actinomycetota</taxon>
        <taxon>Actinomycetes</taxon>
        <taxon>Micrococcales</taxon>
        <taxon>Micrococcaceae</taxon>
        <taxon>Yaniella</taxon>
    </lineage>
</organism>
<name>A0ABP5FPA4_9MICC</name>
<dbReference type="Proteomes" id="UP001501461">
    <property type="component" value="Unassembled WGS sequence"/>
</dbReference>
<keyword evidence="2" id="KW-0812">Transmembrane</keyword>
<accession>A0ABP5FPA4</accession>
<feature type="compositionally biased region" description="Acidic residues" evidence="1">
    <location>
        <begin position="300"/>
        <end position="311"/>
    </location>
</feature>
<evidence type="ECO:0000256" key="1">
    <source>
        <dbReference type="SAM" id="MobiDB-lite"/>
    </source>
</evidence>
<dbReference type="RefSeq" id="WP_343956446.1">
    <property type="nucleotide sequence ID" value="NZ_BAAAMN010000014.1"/>
</dbReference>
<feature type="region of interest" description="Disordered" evidence="1">
    <location>
        <begin position="300"/>
        <end position="369"/>
    </location>
</feature>
<keyword evidence="2" id="KW-1133">Transmembrane helix</keyword>
<reference evidence="4" key="1">
    <citation type="journal article" date="2019" name="Int. J. Syst. Evol. Microbiol.">
        <title>The Global Catalogue of Microorganisms (GCM) 10K type strain sequencing project: providing services to taxonomists for standard genome sequencing and annotation.</title>
        <authorList>
            <consortium name="The Broad Institute Genomics Platform"/>
            <consortium name="The Broad Institute Genome Sequencing Center for Infectious Disease"/>
            <person name="Wu L."/>
            <person name="Ma J."/>
        </authorList>
    </citation>
    <scope>NUCLEOTIDE SEQUENCE [LARGE SCALE GENOMIC DNA]</scope>
    <source>
        <strain evidence="4">JCM 13595</strain>
    </source>
</reference>
<evidence type="ECO:0000313" key="4">
    <source>
        <dbReference type="Proteomes" id="UP001501461"/>
    </source>
</evidence>
<evidence type="ECO:0000256" key="2">
    <source>
        <dbReference type="SAM" id="Phobius"/>
    </source>
</evidence>
<proteinExistence type="predicted"/>